<feature type="region of interest" description="Disordered" evidence="1">
    <location>
        <begin position="1"/>
        <end position="94"/>
    </location>
</feature>
<gene>
    <name evidence="2" type="ORF">HHUSO_G2499</name>
</gene>
<keyword evidence="3" id="KW-1185">Reference proteome</keyword>
<comment type="caution">
    <text evidence="2">The sequence shown here is derived from an EMBL/GenBank/DDBJ whole genome shotgun (WGS) entry which is preliminary data.</text>
</comment>
<dbReference type="Proteomes" id="UP001369086">
    <property type="component" value="Unassembled WGS sequence"/>
</dbReference>
<accession>A0ABR1A7G6</accession>
<feature type="compositionally biased region" description="Basic and acidic residues" evidence="1">
    <location>
        <begin position="44"/>
        <end position="82"/>
    </location>
</feature>
<evidence type="ECO:0000313" key="3">
    <source>
        <dbReference type="Proteomes" id="UP001369086"/>
    </source>
</evidence>
<dbReference type="EMBL" id="JAHFZB010000002">
    <property type="protein sequence ID" value="KAK6493032.1"/>
    <property type="molecule type" value="Genomic_DNA"/>
</dbReference>
<name>A0ABR1A7G6_HUSHU</name>
<evidence type="ECO:0000313" key="2">
    <source>
        <dbReference type="EMBL" id="KAK6493032.1"/>
    </source>
</evidence>
<evidence type="ECO:0000256" key="1">
    <source>
        <dbReference type="SAM" id="MobiDB-lite"/>
    </source>
</evidence>
<proteinExistence type="predicted"/>
<sequence length="132" mass="13695">MYLQPATRPEDQLLNSGNQCKTVIGDAGSPSPGDASKPPPGDTSKPRSGDASKPRSGDASKPRSGDASKPRSGDASKPRPGDASKPPSGDASKPLCAINRAVQILTVEQKAFITEPKFSCISCKYLVTNVVT</sequence>
<protein>
    <submittedName>
        <fullName evidence="2">Repellent protein 1-like</fullName>
    </submittedName>
</protein>
<reference evidence="2 3" key="1">
    <citation type="submission" date="2021-05" db="EMBL/GenBank/DDBJ databases">
        <authorList>
            <person name="Zahm M."/>
            <person name="Klopp C."/>
            <person name="Cabau C."/>
            <person name="Kuhl H."/>
            <person name="Suciu R."/>
            <person name="Ciorpac M."/>
            <person name="Holostenco D."/>
            <person name="Gessner J."/>
            <person name="Wuertz S."/>
            <person name="Hohne C."/>
            <person name="Stock M."/>
            <person name="Gislard M."/>
            <person name="Lluch J."/>
            <person name="Milhes M."/>
            <person name="Lampietro C."/>
            <person name="Lopez Roques C."/>
            <person name="Donnadieu C."/>
            <person name="Du K."/>
            <person name="Schartl M."/>
            <person name="Guiguen Y."/>
        </authorList>
    </citation>
    <scope>NUCLEOTIDE SEQUENCE [LARGE SCALE GENOMIC DNA]</scope>
    <source>
        <strain evidence="2">Hh-F2</strain>
        <tissue evidence="2">Blood</tissue>
    </source>
</reference>
<organism evidence="2 3">
    <name type="scientific">Huso huso</name>
    <name type="common">Beluga</name>
    <name type="synonym">Acipenser huso</name>
    <dbReference type="NCBI Taxonomy" id="61971"/>
    <lineage>
        <taxon>Eukaryota</taxon>
        <taxon>Metazoa</taxon>
        <taxon>Chordata</taxon>
        <taxon>Craniata</taxon>
        <taxon>Vertebrata</taxon>
        <taxon>Euteleostomi</taxon>
        <taxon>Actinopterygii</taxon>
        <taxon>Chondrostei</taxon>
        <taxon>Acipenseriformes</taxon>
        <taxon>Acipenseridae</taxon>
        <taxon>Huso</taxon>
    </lineage>
</organism>